<name>A0A563DL62_9FLAO</name>
<dbReference type="EMBL" id="SELH01000011">
    <property type="protein sequence ID" value="TWP30544.1"/>
    <property type="molecule type" value="Genomic_DNA"/>
</dbReference>
<organism evidence="1 2">
    <name type="scientific">Apibacter muscae</name>
    <dbReference type="NCBI Taxonomy" id="2509004"/>
    <lineage>
        <taxon>Bacteria</taxon>
        <taxon>Pseudomonadati</taxon>
        <taxon>Bacteroidota</taxon>
        <taxon>Flavobacteriia</taxon>
        <taxon>Flavobacteriales</taxon>
        <taxon>Weeksellaceae</taxon>
        <taxon>Apibacter</taxon>
    </lineage>
</organism>
<comment type="caution">
    <text evidence="1">The sequence shown here is derived from an EMBL/GenBank/DDBJ whole genome shotgun (WGS) entry which is preliminary data.</text>
</comment>
<protein>
    <recommendedName>
        <fullName evidence="3">DNA-binding protein</fullName>
    </recommendedName>
</protein>
<keyword evidence="2" id="KW-1185">Reference proteome</keyword>
<evidence type="ECO:0000313" key="1">
    <source>
        <dbReference type="EMBL" id="TWP30544.1"/>
    </source>
</evidence>
<reference evidence="1 2" key="1">
    <citation type="submission" date="2019-02" db="EMBL/GenBank/DDBJ databases">
        <title>Apibacter muscae sp. nov.: a novel member of the house fly microbiota.</title>
        <authorList>
            <person name="Park R."/>
        </authorList>
    </citation>
    <scope>NUCLEOTIDE SEQUENCE [LARGE SCALE GENOMIC DNA]</scope>
    <source>
        <strain evidence="1 2">AL1</strain>
    </source>
</reference>
<gene>
    <name evidence="1" type="ORF">ETU09_00655</name>
</gene>
<evidence type="ECO:0008006" key="3">
    <source>
        <dbReference type="Google" id="ProtNLM"/>
    </source>
</evidence>
<evidence type="ECO:0000313" key="2">
    <source>
        <dbReference type="Proteomes" id="UP000319499"/>
    </source>
</evidence>
<dbReference type="AlphaFoldDB" id="A0A563DL62"/>
<dbReference type="RefSeq" id="WP_146261327.1">
    <property type="nucleotide sequence ID" value="NZ_SELG01000027.1"/>
</dbReference>
<sequence length="73" mass="8644">MKTINNVRRKELIKSKMRPGDLLTASEMLNITSDAARMRLNRGKEDMLYVMEKIFENRKILINEYQNSLIDKI</sequence>
<dbReference type="Proteomes" id="UP000319499">
    <property type="component" value="Unassembled WGS sequence"/>
</dbReference>
<accession>A0A563DL62</accession>
<proteinExistence type="predicted"/>